<dbReference type="WBParaSite" id="SMUV_0000031801-mRNA-1">
    <property type="protein sequence ID" value="SMUV_0000031801-mRNA-1"/>
    <property type="gene ID" value="SMUV_0000031801"/>
</dbReference>
<organism evidence="2 3">
    <name type="scientific">Syphacia muris</name>
    <dbReference type="NCBI Taxonomy" id="451379"/>
    <lineage>
        <taxon>Eukaryota</taxon>
        <taxon>Metazoa</taxon>
        <taxon>Ecdysozoa</taxon>
        <taxon>Nematoda</taxon>
        <taxon>Chromadorea</taxon>
        <taxon>Rhabditida</taxon>
        <taxon>Spirurina</taxon>
        <taxon>Oxyuridomorpha</taxon>
        <taxon>Oxyuroidea</taxon>
        <taxon>Oxyuridae</taxon>
        <taxon>Syphacia</taxon>
    </lineage>
</organism>
<sequence>MWNDNDYYYLDREPRYRPVWSHRPHRPPFPSIYARPREVTPFMKPEMGTLMGLGMAPLFPRIPELATPHAVAQRLFPPSRPSYMPLYQDFSAPARPLVISMNIKTSALKCLIEWKHPNVPKTMKYKYKLEIWEGVQCEVHELPSHCSSFSLKTTPGSWYKSELTCVDKAEVIIAVGRARFKAGHFFCTLLKKQKALEQITVVSVFSYEEMQMLYKKALDFVGTAMHSFHVLYRCKPKMYYDDIHFHYGGIMEKYLKDNNGQAASSINGAISGLFFSARLSPDGSLPTHSPFGNVRMRIQAFHLLDPARINMYFSDFYCNYITHYVTVVICEKNSETDIFCMQRLIKLPPDSNPFLRTIIRPPLFEPEFWVNKNVWVEIYYTENVPLSLGTFDTIIATGAGTSRVGGLPHNKQCQLCNLYPQKAFLSSTKSQLGSKLNSTFQLLLNMSKEDLEIDSFDCADVIETICMLIDSVVDQSDQEKCMEIEESEPTITQKQLDPPSDVIAKLSEKPMCEEMKEAVLFLTQVTIDLDKYFELVAKTFDEAKQDMLSGAEVIF</sequence>
<dbReference type="InterPro" id="IPR045545">
    <property type="entry name" value="PHYIP/PHIPL_C"/>
</dbReference>
<proteinExistence type="predicted"/>
<name>A0A0N5A8C6_9BILA</name>
<reference evidence="3" key="1">
    <citation type="submission" date="2017-02" db="UniProtKB">
        <authorList>
            <consortium name="WormBaseParasite"/>
        </authorList>
    </citation>
    <scope>IDENTIFICATION</scope>
</reference>
<keyword evidence="2" id="KW-1185">Reference proteome</keyword>
<dbReference type="PANTHER" id="PTHR15698:SF4">
    <property type="entry name" value="PHYTANOYL-COA HYDROXYLASE-INTERACTING PROTEIN-LIKE C-TERMINAL DOMAIN-CONTAINING PROTEIN"/>
    <property type="match status" value="1"/>
</dbReference>
<evidence type="ECO:0000313" key="3">
    <source>
        <dbReference type="WBParaSite" id="SMUV_0000031801-mRNA-1"/>
    </source>
</evidence>
<dbReference type="Pfam" id="PF19281">
    <property type="entry name" value="PHYHIP_C"/>
    <property type="match status" value="1"/>
</dbReference>
<accession>A0A0N5A8C6</accession>
<dbReference type="PANTHER" id="PTHR15698">
    <property type="entry name" value="PROTEIN CBG15099"/>
    <property type="match status" value="1"/>
</dbReference>
<feature type="domain" description="Phytanoyl-CoA hydroxylase-interacting protein-like C-terminal" evidence="1">
    <location>
        <begin position="210"/>
        <end position="417"/>
    </location>
</feature>
<protein>
    <submittedName>
        <fullName evidence="3">PHYHIP_C domain-containing protein</fullName>
    </submittedName>
</protein>
<dbReference type="AlphaFoldDB" id="A0A0N5A8C6"/>
<evidence type="ECO:0000259" key="1">
    <source>
        <dbReference type="Pfam" id="PF19281"/>
    </source>
</evidence>
<dbReference type="InterPro" id="IPR042868">
    <property type="entry name" value="PHYHIP/PHYHIPL"/>
</dbReference>
<dbReference type="GO" id="GO:0005737">
    <property type="term" value="C:cytoplasm"/>
    <property type="evidence" value="ECO:0007669"/>
    <property type="project" value="TreeGrafter"/>
</dbReference>
<evidence type="ECO:0000313" key="2">
    <source>
        <dbReference type="Proteomes" id="UP000046393"/>
    </source>
</evidence>
<dbReference type="Proteomes" id="UP000046393">
    <property type="component" value="Unplaced"/>
</dbReference>